<sequence>MDPVPWREAWHRALYAAGSGFYVTRGGPAAHFTTAAHGPTGAALARALLRLWLRDHGHLPAVVVDVGAGRGELASHLVAALAELTQPESRYAVAPGREEPPPPSPISDKTRYAVAPSREEPPPPSKNLRTRVVAVDVVDRPEGLDERVEWLRSPGGESLPTALTGLHDALVVAHEWLDVVPCTVGQVDASGTVRTVLVDPESGAESLGATLPADEQEWVQEHWPRGRPGDRVEVGLARDRAWADLVSRVDSGTLVAVDYGHTAADRPSGGTLTAYALGQQRTPVPDGSCDVTAHVAMDSLDADEVLTQREALQALGVTGATPPHALAQTEPLAYLAALERAGAEARLLDREGFGGFWWAVKQVPGHPVA</sequence>
<keyword evidence="1 4" id="KW-0489">Methyltransferase</keyword>
<reference evidence="5" key="1">
    <citation type="journal article" date="2019" name="Int. J. Syst. Evol. Microbiol.">
        <title>The Global Catalogue of Microorganisms (GCM) 10K type strain sequencing project: providing services to taxonomists for standard genome sequencing and annotation.</title>
        <authorList>
            <consortium name="The Broad Institute Genomics Platform"/>
            <consortium name="The Broad Institute Genome Sequencing Center for Infectious Disease"/>
            <person name="Wu L."/>
            <person name="Ma J."/>
        </authorList>
    </citation>
    <scope>NUCLEOTIDE SEQUENCE [LARGE SCALE GENOMIC DNA]</scope>
    <source>
        <strain evidence="5">JCM 15628</strain>
    </source>
</reference>
<organism evidence="4 5">
    <name type="scientific">Terrabacter lapilli</name>
    <dbReference type="NCBI Taxonomy" id="436231"/>
    <lineage>
        <taxon>Bacteria</taxon>
        <taxon>Bacillati</taxon>
        <taxon>Actinomycetota</taxon>
        <taxon>Actinomycetes</taxon>
        <taxon>Micrococcales</taxon>
        <taxon>Intrasporangiaceae</taxon>
        <taxon>Terrabacter</taxon>
    </lineage>
</organism>
<dbReference type="Proteomes" id="UP001500013">
    <property type="component" value="Unassembled WGS sequence"/>
</dbReference>
<dbReference type="PANTHER" id="PTHR12049:SF7">
    <property type="entry name" value="PROTEIN ARGININE METHYLTRANSFERASE NDUFAF7, MITOCHONDRIAL"/>
    <property type="match status" value="1"/>
</dbReference>
<dbReference type="InterPro" id="IPR038375">
    <property type="entry name" value="NDUFAF7_sf"/>
</dbReference>
<dbReference type="Pfam" id="PF02636">
    <property type="entry name" value="Methyltransf_28"/>
    <property type="match status" value="1"/>
</dbReference>
<dbReference type="GO" id="GO:0032259">
    <property type="term" value="P:methylation"/>
    <property type="evidence" value="ECO:0007669"/>
    <property type="project" value="UniProtKB-KW"/>
</dbReference>
<dbReference type="EMBL" id="BAAAPU010000011">
    <property type="protein sequence ID" value="GAA1992940.1"/>
    <property type="molecule type" value="Genomic_DNA"/>
</dbReference>
<keyword evidence="5" id="KW-1185">Reference proteome</keyword>
<proteinExistence type="predicted"/>
<dbReference type="PANTHER" id="PTHR12049">
    <property type="entry name" value="PROTEIN ARGININE METHYLTRANSFERASE NDUFAF7, MITOCHONDRIAL"/>
    <property type="match status" value="1"/>
</dbReference>
<feature type="region of interest" description="Disordered" evidence="3">
    <location>
        <begin position="93"/>
        <end position="128"/>
    </location>
</feature>
<dbReference type="InterPro" id="IPR029063">
    <property type="entry name" value="SAM-dependent_MTases_sf"/>
</dbReference>
<evidence type="ECO:0000313" key="5">
    <source>
        <dbReference type="Proteomes" id="UP001500013"/>
    </source>
</evidence>
<protein>
    <submittedName>
        <fullName evidence="4">SAM-dependent methyltransferase</fullName>
    </submittedName>
</protein>
<evidence type="ECO:0000313" key="4">
    <source>
        <dbReference type="EMBL" id="GAA1992940.1"/>
    </source>
</evidence>
<gene>
    <name evidence="4" type="ORF">GCM10009817_38950</name>
</gene>
<dbReference type="SUPFAM" id="SSF53335">
    <property type="entry name" value="S-adenosyl-L-methionine-dependent methyltransferases"/>
    <property type="match status" value="2"/>
</dbReference>
<accession>A0ABN2SWY7</accession>
<evidence type="ECO:0000256" key="2">
    <source>
        <dbReference type="ARBA" id="ARBA00022679"/>
    </source>
</evidence>
<dbReference type="InterPro" id="IPR003788">
    <property type="entry name" value="NDUFAF7"/>
</dbReference>
<keyword evidence="2" id="KW-0808">Transferase</keyword>
<evidence type="ECO:0000256" key="3">
    <source>
        <dbReference type="SAM" id="MobiDB-lite"/>
    </source>
</evidence>
<name>A0ABN2SWY7_9MICO</name>
<dbReference type="RefSeq" id="WP_344066730.1">
    <property type="nucleotide sequence ID" value="NZ_BAAAPU010000011.1"/>
</dbReference>
<comment type="caution">
    <text evidence="4">The sequence shown here is derived from an EMBL/GenBank/DDBJ whole genome shotgun (WGS) entry which is preliminary data.</text>
</comment>
<dbReference type="GO" id="GO:0008168">
    <property type="term" value="F:methyltransferase activity"/>
    <property type="evidence" value="ECO:0007669"/>
    <property type="project" value="UniProtKB-KW"/>
</dbReference>
<dbReference type="Gene3D" id="3.40.50.12710">
    <property type="match status" value="1"/>
</dbReference>
<evidence type="ECO:0000256" key="1">
    <source>
        <dbReference type="ARBA" id="ARBA00022603"/>
    </source>
</evidence>